<evidence type="ECO:0000313" key="2">
    <source>
        <dbReference type="EMBL" id="VDL73174.1"/>
    </source>
</evidence>
<feature type="region of interest" description="Disordered" evidence="1">
    <location>
        <begin position="1"/>
        <end position="37"/>
    </location>
</feature>
<proteinExistence type="predicted"/>
<dbReference type="Proteomes" id="UP000271162">
    <property type="component" value="Unassembled WGS sequence"/>
</dbReference>
<dbReference type="AlphaFoldDB" id="A0A158QZ55"/>
<sequence>MLSPALLKDSLNRRYPSEPEDLERQYTEVNDDDQENSAGDVLVKSTTNYSMPAPTALSDVRRYTTLYINI</sequence>
<feature type="compositionally biased region" description="Basic and acidic residues" evidence="1">
    <location>
        <begin position="10"/>
        <end position="26"/>
    </location>
</feature>
<reference evidence="4" key="1">
    <citation type="submission" date="2016-04" db="UniProtKB">
        <authorList>
            <consortium name="WormBaseParasite"/>
        </authorList>
    </citation>
    <scope>IDENTIFICATION</scope>
</reference>
<accession>A0A158QZ55</accession>
<evidence type="ECO:0000313" key="3">
    <source>
        <dbReference type="Proteomes" id="UP000271162"/>
    </source>
</evidence>
<dbReference type="EMBL" id="UYSL01020162">
    <property type="protein sequence ID" value="VDL73174.1"/>
    <property type="molecule type" value="Genomic_DNA"/>
</dbReference>
<name>A0A158QZ55_NIPBR</name>
<reference evidence="2 3" key="2">
    <citation type="submission" date="2018-11" db="EMBL/GenBank/DDBJ databases">
        <authorList>
            <consortium name="Pathogen Informatics"/>
        </authorList>
    </citation>
    <scope>NUCLEOTIDE SEQUENCE [LARGE SCALE GENOMIC DNA]</scope>
</reference>
<keyword evidence="3" id="KW-1185">Reference proteome</keyword>
<dbReference type="WBParaSite" id="NBR_0000958401-mRNA-1">
    <property type="protein sequence ID" value="NBR_0000958401-mRNA-1"/>
    <property type="gene ID" value="NBR_0000958401"/>
</dbReference>
<protein>
    <submittedName>
        <fullName evidence="2 4">Uncharacterized protein</fullName>
    </submittedName>
</protein>
<evidence type="ECO:0000256" key="1">
    <source>
        <dbReference type="SAM" id="MobiDB-lite"/>
    </source>
</evidence>
<organism evidence="4">
    <name type="scientific">Nippostrongylus brasiliensis</name>
    <name type="common">Rat hookworm</name>
    <dbReference type="NCBI Taxonomy" id="27835"/>
    <lineage>
        <taxon>Eukaryota</taxon>
        <taxon>Metazoa</taxon>
        <taxon>Ecdysozoa</taxon>
        <taxon>Nematoda</taxon>
        <taxon>Chromadorea</taxon>
        <taxon>Rhabditida</taxon>
        <taxon>Rhabditina</taxon>
        <taxon>Rhabditomorpha</taxon>
        <taxon>Strongyloidea</taxon>
        <taxon>Heligmosomidae</taxon>
        <taxon>Nippostrongylus</taxon>
    </lineage>
</organism>
<gene>
    <name evidence="2" type="ORF">NBR_LOCUS9585</name>
</gene>
<evidence type="ECO:0000313" key="4">
    <source>
        <dbReference type="WBParaSite" id="NBR_0000958401-mRNA-1"/>
    </source>
</evidence>